<sequence>MKQHKYLVNIRWEGNLGVGTENYRSYSRDFCVFSAAKKNEIKGSSDPSFLGDTSKWNPEEMLVAAISSCHKLWYLHLCAINNIIVIDYIDSAEGLMVEHKVEEGVSKFEEVTLNPVVTITQGSDLDKASKLHDDAHKECFLANSINFPVKICPKIIKEE</sequence>
<dbReference type="Proteomes" id="UP000036027">
    <property type="component" value="Unassembled WGS sequence"/>
</dbReference>
<dbReference type="Gene3D" id="3.30.300.20">
    <property type="match status" value="1"/>
</dbReference>
<name>A0A0J0YU02_9NEIS</name>
<evidence type="ECO:0000313" key="2">
    <source>
        <dbReference type="Proteomes" id="UP000036027"/>
    </source>
</evidence>
<gene>
    <name evidence="1" type="ORF">PL75_01110</name>
</gene>
<organism evidence="1 2">
    <name type="scientific">Neisseria arctica</name>
    <dbReference type="NCBI Taxonomy" id="1470200"/>
    <lineage>
        <taxon>Bacteria</taxon>
        <taxon>Pseudomonadati</taxon>
        <taxon>Pseudomonadota</taxon>
        <taxon>Betaproteobacteria</taxon>
        <taxon>Neisseriales</taxon>
        <taxon>Neisseriaceae</taxon>
        <taxon>Neisseria</taxon>
    </lineage>
</organism>
<dbReference type="OrthoDB" id="9795405at2"/>
<dbReference type="PANTHER" id="PTHR42830:SF2">
    <property type="entry name" value="OSMC_OHR FAMILY PROTEIN"/>
    <property type="match status" value="1"/>
</dbReference>
<proteinExistence type="predicted"/>
<dbReference type="PANTHER" id="PTHR42830">
    <property type="entry name" value="OSMOTICALLY INDUCIBLE FAMILY PROTEIN"/>
    <property type="match status" value="1"/>
</dbReference>
<reference evidence="1 2" key="1">
    <citation type="submission" date="2014-11" db="EMBL/GenBank/DDBJ databases">
        <title>Genome of a novel goose pathogen.</title>
        <authorList>
            <person name="Hansen C.M."/>
            <person name="Hueffer K."/>
            <person name="Choi S.C."/>
        </authorList>
    </citation>
    <scope>NUCLEOTIDE SEQUENCE [LARGE SCALE GENOMIC DNA]</scope>
    <source>
        <strain evidence="1 2">KH1503</strain>
    </source>
</reference>
<keyword evidence="2" id="KW-1185">Reference proteome</keyword>
<dbReference type="InterPro" id="IPR015946">
    <property type="entry name" value="KH_dom-like_a/b"/>
</dbReference>
<dbReference type="Pfam" id="PF02566">
    <property type="entry name" value="OsmC"/>
    <property type="match status" value="1"/>
</dbReference>
<dbReference type="InterPro" id="IPR052707">
    <property type="entry name" value="OsmC_Ohr_Peroxiredoxin"/>
</dbReference>
<dbReference type="EMBL" id="JTDO01000002">
    <property type="protein sequence ID" value="KLT73580.1"/>
    <property type="molecule type" value="Genomic_DNA"/>
</dbReference>
<dbReference type="InterPro" id="IPR003718">
    <property type="entry name" value="OsmC/Ohr_fam"/>
</dbReference>
<dbReference type="RefSeq" id="WP_047760077.1">
    <property type="nucleotide sequence ID" value="NZ_CP091510.1"/>
</dbReference>
<dbReference type="InterPro" id="IPR036102">
    <property type="entry name" value="OsmC/Ohrsf"/>
</dbReference>
<dbReference type="AlphaFoldDB" id="A0A0J0YU02"/>
<dbReference type="SUPFAM" id="SSF82784">
    <property type="entry name" value="OsmC-like"/>
    <property type="match status" value="1"/>
</dbReference>
<comment type="caution">
    <text evidence="1">The sequence shown here is derived from an EMBL/GenBank/DDBJ whole genome shotgun (WGS) entry which is preliminary data.</text>
</comment>
<protein>
    <submittedName>
        <fullName evidence="1">Peroxiredoxin</fullName>
    </submittedName>
</protein>
<dbReference type="PATRIC" id="fig|1470200.3.peg.1013"/>
<evidence type="ECO:0000313" key="1">
    <source>
        <dbReference type="EMBL" id="KLT73580.1"/>
    </source>
</evidence>
<accession>A0A0J0YU02</accession>
<dbReference type="STRING" id="1470200.PL75_01110"/>